<organism evidence="2 3">
    <name type="scientific">Motilibacter peucedani</name>
    <dbReference type="NCBI Taxonomy" id="598650"/>
    <lineage>
        <taxon>Bacteria</taxon>
        <taxon>Bacillati</taxon>
        <taxon>Actinomycetota</taxon>
        <taxon>Actinomycetes</taxon>
        <taxon>Motilibacterales</taxon>
        <taxon>Motilibacteraceae</taxon>
        <taxon>Motilibacter</taxon>
    </lineage>
</organism>
<evidence type="ECO:0000313" key="3">
    <source>
        <dbReference type="Proteomes" id="UP000281955"/>
    </source>
</evidence>
<keyword evidence="1" id="KW-0472">Membrane</keyword>
<dbReference type="RefSeq" id="WP_121193266.1">
    <property type="nucleotide sequence ID" value="NZ_RBWV01000011.1"/>
</dbReference>
<keyword evidence="3" id="KW-1185">Reference proteome</keyword>
<evidence type="ECO:0000313" key="2">
    <source>
        <dbReference type="EMBL" id="RKS75503.1"/>
    </source>
</evidence>
<dbReference type="EMBL" id="RBWV01000011">
    <property type="protein sequence ID" value="RKS75503.1"/>
    <property type="molecule type" value="Genomic_DNA"/>
</dbReference>
<proteinExistence type="predicted"/>
<sequence length="170" mass="16935">MSGVELDTGRTLPAWAVRLGPAAAAVAAEALAHPPGMARWVLAGWLGVSAVLLGGSPGGLAAGGVLVTTGLALLSRPVTGWRTALLVLLLHAVVVLAPLAAHASWRAVVEVAVLGRLMRDALVAQVVAQLLALAALPGALGGAHPWLRVVALAATVTFAAAAGRRTTAVP</sequence>
<evidence type="ECO:0000256" key="1">
    <source>
        <dbReference type="SAM" id="Phobius"/>
    </source>
</evidence>
<protein>
    <submittedName>
        <fullName evidence="2">Uncharacterized protein</fullName>
    </submittedName>
</protein>
<keyword evidence="1" id="KW-1133">Transmembrane helix</keyword>
<gene>
    <name evidence="2" type="ORF">CLV35_1973</name>
</gene>
<feature type="transmembrane region" description="Helical" evidence="1">
    <location>
        <begin position="80"/>
        <end position="101"/>
    </location>
</feature>
<name>A0A420XQE1_9ACTN</name>
<reference evidence="2 3" key="1">
    <citation type="submission" date="2018-10" db="EMBL/GenBank/DDBJ databases">
        <title>Genomic Encyclopedia of Archaeal and Bacterial Type Strains, Phase II (KMG-II): from individual species to whole genera.</title>
        <authorList>
            <person name="Goeker M."/>
        </authorList>
    </citation>
    <scope>NUCLEOTIDE SEQUENCE [LARGE SCALE GENOMIC DNA]</scope>
    <source>
        <strain evidence="2 3">RP-AC37</strain>
    </source>
</reference>
<feature type="transmembrane region" description="Helical" evidence="1">
    <location>
        <begin position="44"/>
        <end position="74"/>
    </location>
</feature>
<dbReference type="InParanoid" id="A0A420XQE1"/>
<keyword evidence="1" id="KW-0812">Transmembrane</keyword>
<feature type="transmembrane region" description="Helical" evidence="1">
    <location>
        <begin position="122"/>
        <end position="140"/>
    </location>
</feature>
<accession>A0A420XQE1</accession>
<comment type="caution">
    <text evidence="2">The sequence shown here is derived from an EMBL/GenBank/DDBJ whole genome shotgun (WGS) entry which is preliminary data.</text>
</comment>
<dbReference type="AlphaFoldDB" id="A0A420XQE1"/>
<dbReference type="Proteomes" id="UP000281955">
    <property type="component" value="Unassembled WGS sequence"/>
</dbReference>